<dbReference type="AlphaFoldDB" id="A0A1D3UII9"/>
<dbReference type="OrthoDB" id="1073112at2"/>
<sequence>MATYTIHINEQTQEGRSLVNYLRELGLIAPDSVDDGIEATRRAMRELRQGKVTHCKDFNEYLDSVK</sequence>
<organism evidence="2 3">
    <name type="scientific">Tannerella forsythia</name>
    <name type="common">Bacteroides forsythus</name>
    <dbReference type="NCBI Taxonomy" id="28112"/>
    <lineage>
        <taxon>Bacteria</taxon>
        <taxon>Pseudomonadati</taxon>
        <taxon>Bacteroidota</taxon>
        <taxon>Bacteroidia</taxon>
        <taxon>Bacteroidales</taxon>
        <taxon>Tannerellaceae</taxon>
        <taxon>Tannerella</taxon>
    </lineage>
</organism>
<protein>
    <submittedName>
        <fullName evidence="2">Uncharacterized protein</fullName>
    </submittedName>
</protein>
<evidence type="ECO:0000313" key="4">
    <source>
        <dbReference type="Proteomes" id="UP000219259"/>
    </source>
</evidence>
<evidence type="ECO:0000313" key="1">
    <source>
        <dbReference type="EMBL" id="PDP43194.1"/>
    </source>
</evidence>
<accession>A0A1D3UII9</accession>
<proteinExistence type="predicted"/>
<dbReference type="EMBL" id="NSLJ01000026">
    <property type="protein sequence ID" value="PDP43194.1"/>
    <property type="molecule type" value="Genomic_DNA"/>
</dbReference>
<dbReference type="Proteomes" id="UP000182057">
    <property type="component" value="Unassembled WGS sequence"/>
</dbReference>
<dbReference type="EMBL" id="FMMM01000029">
    <property type="protein sequence ID" value="SCQ19838.1"/>
    <property type="molecule type" value="Genomic_DNA"/>
</dbReference>
<dbReference type="RefSeq" id="WP_014224268.1">
    <property type="nucleotide sequence ID" value="NZ_CAUTZR010000044.1"/>
</dbReference>
<gene>
    <name evidence="1" type="ORF">CLI86_09835</name>
    <name evidence="2" type="ORF">TFUB20_00832</name>
</gene>
<dbReference type="GeneID" id="34758145"/>
<dbReference type="Proteomes" id="UP000219259">
    <property type="component" value="Unassembled WGS sequence"/>
</dbReference>
<evidence type="ECO:0000313" key="2">
    <source>
        <dbReference type="EMBL" id="SCQ19838.1"/>
    </source>
</evidence>
<name>A0A1D3UII9_TANFO</name>
<reference evidence="2 3" key="1">
    <citation type="submission" date="2016-09" db="EMBL/GenBank/DDBJ databases">
        <authorList>
            <person name="Capua I."/>
            <person name="De Benedictis P."/>
            <person name="Joannis T."/>
            <person name="Lombin L.H."/>
            <person name="Cattoli G."/>
        </authorList>
    </citation>
    <scope>NUCLEOTIDE SEQUENCE [LARGE SCALE GENOMIC DNA]</scope>
    <source>
        <strain evidence="2 3">UB20</strain>
    </source>
</reference>
<evidence type="ECO:0000313" key="3">
    <source>
        <dbReference type="Proteomes" id="UP000182057"/>
    </source>
</evidence>
<reference evidence="1 4" key="2">
    <citation type="submission" date="2017-09" db="EMBL/GenBank/DDBJ databases">
        <title>Phase variable restriction modification systems are present in the genome sequences of periodontal pathogens Prevotella intermedia, Tannerella forsythia and Porphyromonas gingivalis.</title>
        <authorList>
            <person name="Haigh R.D."/>
            <person name="Crawford L."/>
            <person name="Ralph J."/>
            <person name="Wanford J."/>
            <person name="Vartoukian S.R."/>
            <person name="Hijazib K."/>
            <person name="Wade W."/>
            <person name="Oggioni M.R."/>
        </authorList>
    </citation>
    <scope>NUCLEOTIDE SEQUENCE [LARGE SCALE GENOMIC DNA]</scope>
    <source>
        <strain evidence="1 4">WW11663</strain>
    </source>
</reference>